<dbReference type="SUPFAM" id="SSF50978">
    <property type="entry name" value="WD40 repeat-like"/>
    <property type="match status" value="1"/>
</dbReference>
<name>A0AAV7JV29_9METZ</name>
<dbReference type="Gene3D" id="2.130.10.10">
    <property type="entry name" value="YVTN repeat-like/Quinoprotein amine dehydrogenase"/>
    <property type="match status" value="2"/>
</dbReference>
<evidence type="ECO:0000256" key="4">
    <source>
        <dbReference type="PROSITE-ProRule" id="PRU00221"/>
    </source>
</evidence>
<evidence type="ECO:0000256" key="1">
    <source>
        <dbReference type="ARBA" id="ARBA00021125"/>
    </source>
</evidence>
<dbReference type="Proteomes" id="UP001165289">
    <property type="component" value="Unassembled WGS sequence"/>
</dbReference>
<dbReference type="PANTHER" id="PTHR22889">
    <property type="entry name" value="WD REPEAT-CONTAINING PROTEIN 89"/>
    <property type="match status" value="1"/>
</dbReference>
<dbReference type="PANTHER" id="PTHR22889:SF0">
    <property type="entry name" value="WD REPEAT-CONTAINING PROTEIN 89"/>
    <property type="match status" value="1"/>
</dbReference>
<dbReference type="SMART" id="SM00320">
    <property type="entry name" value="WD40"/>
    <property type="match status" value="4"/>
</dbReference>
<organism evidence="5 6">
    <name type="scientific">Oopsacas minuta</name>
    <dbReference type="NCBI Taxonomy" id="111878"/>
    <lineage>
        <taxon>Eukaryota</taxon>
        <taxon>Metazoa</taxon>
        <taxon>Porifera</taxon>
        <taxon>Hexactinellida</taxon>
        <taxon>Hexasterophora</taxon>
        <taxon>Lyssacinosida</taxon>
        <taxon>Leucopsacidae</taxon>
        <taxon>Oopsacas</taxon>
    </lineage>
</organism>
<dbReference type="PROSITE" id="PS50082">
    <property type="entry name" value="WD_REPEATS_2"/>
    <property type="match status" value="2"/>
</dbReference>
<dbReference type="InterPro" id="IPR036322">
    <property type="entry name" value="WD40_repeat_dom_sf"/>
</dbReference>
<evidence type="ECO:0000313" key="5">
    <source>
        <dbReference type="EMBL" id="KAI6652583.1"/>
    </source>
</evidence>
<protein>
    <recommendedName>
        <fullName evidence="1">WD repeat-containing protein 89</fullName>
    </recommendedName>
</protein>
<evidence type="ECO:0000256" key="2">
    <source>
        <dbReference type="ARBA" id="ARBA00022574"/>
    </source>
</evidence>
<keyword evidence="3" id="KW-0677">Repeat</keyword>
<feature type="repeat" description="WD" evidence="4">
    <location>
        <begin position="77"/>
        <end position="119"/>
    </location>
</feature>
<evidence type="ECO:0000313" key="6">
    <source>
        <dbReference type="Proteomes" id="UP001165289"/>
    </source>
</evidence>
<feature type="repeat" description="WD" evidence="4">
    <location>
        <begin position="314"/>
        <end position="346"/>
    </location>
</feature>
<dbReference type="InterPro" id="IPR015943">
    <property type="entry name" value="WD40/YVTN_repeat-like_dom_sf"/>
</dbReference>
<dbReference type="AlphaFoldDB" id="A0AAV7JV29"/>
<reference evidence="5 6" key="1">
    <citation type="journal article" date="2023" name="BMC Biol.">
        <title>The compact genome of the sponge Oopsacas minuta (Hexactinellida) is lacking key metazoan core genes.</title>
        <authorList>
            <person name="Santini S."/>
            <person name="Schenkelaars Q."/>
            <person name="Jourda C."/>
            <person name="Duchesne M."/>
            <person name="Belahbib H."/>
            <person name="Rocher C."/>
            <person name="Selva M."/>
            <person name="Riesgo A."/>
            <person name="Vervoort M."/>
            <person name="Leys S.P."/>
            <person name="Kodjabachian L."/>
            <person name="Le Bivic A."/>
            <person name="Borchiellini C."/>
            <person name="Claverie J.M."/>
            <person name="Renard E."/>
        </authorList>
    </citation>
    <scope>NUCLEOTIDE SEQUENCE [LARGE SCALE GENOMIC DNA]</scope>
    <source>
        <strain evidence="5">SPO-2</strain>
    </source>
</reference>
<comment type="caution">
    <text evidence="5">The sequence shown here is derived from an EMBL/GenBank/DDBJ whole genome shotgun (WGS) entry which is preliminary data.</text>
</comment>
<dbReference type="InterPro" id="IPR001680">
    <property type="entry name" value="WD40_rpt"/>
</dbReference>
<dbReference type="InterPro" id="IPR039328">
    <property type="entry name" value="WDR89"/>
</dbReference>
<gene>
    <name evidence="5" type="ORF">LOD99_4368</name>
</gene>
<dbReference type="EMBL" id="JAKMXF010000298">
    <property type="protein sequence ID" value="KAI6652583.1"/>
    <property type="molecule type" value="Genomic_DNA"/>
</dbReference>
<sequence>MANNIVNTISNPLNCDNSSYELAEQRLFSLNSKIYPLKFKANEVNLEANLSNVLITTSAENVLKCIDVNTLVVMAVLTGHNDIVTDACFTKTNPFIAWSSGLDGTVRCWDLRTNLNEITLQSLDEDKLLSVSLSLDDQLISSGSESIEHDEEGTKANLYIWDIKMKDYYQVYTDVYAESIDHVVFHPNSKNLLLSGCRDGLVYLFDVRENQNEACQYVLNTEAGISKIHFFDSKLNNIYCITDEGNIFLWESTEGNELCKYLKTTLGKDIDDVIDCFYDEKSEKLLAAVGNEKGEVKILTLNENGGYTPVLSLQNGHQTDVRAIYCNFANEKIITSCEDGMISLWKPNLCQTREN</sequence>
<evidence type="ECO:0000256" key="3">
    <source>
        <dbReference type="ARBA" id="ARBA00022737"/>
    </source>
</evidence>
<keyword evidence="6" id="KW-1185">Reference proteome</keyword>
<accession>A0AAV7JV29</accession>
<keyword evidence="2 4" id="KW-0853">WD repeat</keyword>
<proteinExistence type="predicted"/>
<dbReference type="Pfam" id="PF00400">
    <property type="entry name" value="WD40"/>
    <property type="match status" value="3"/>
</dbReference>